<feature type="compositionally biased region" description="Polar residues" evidence="1">
    <location>
        <begin position="250"/>
        <end position="273"/>
    </location>
</feature>
<evidence type="ECO:0000313" key="2">
    <source>
        <dbReference type="EMBL" id="KAF6221948.1"/>
    </source>
</evidence>
<keyword evidence="3" id="KW-1185">Reference proteome</keyword>
<accession>A0A8H6CEJ4</accession>
<dbReference type="AlphaFoldDB" id="A0A8H6CEJ4"/>
<comment type="caution">
    <text evidence="2">The sequence shown here is derived from an EMBL/GenBank/DDBJ whole genome shotgun (WGS) entry which is preliminary data.</text>
</comment>
<feature type="compositionally biased region" description="Pro residues" evidence="1">
    <location>
        <begin position="160"/>
        <end position="173"/>
    </location>
</feature>
<feature type="compositionally biased region" description="Basic and acidic residues" evidence="1">
    <location>
        <begin position="147"/>
        <end position="157"/>
    </location>
</feature>
<feature type="compositionally biased region" description="Polar residues" evidence="1">
    <location>
        <begin position="116"/>
        <end position="137"/>
    </location>
</feature>
<reference evidence="2 3" key="1">
    <citation type="journal article" date="2020" name="Genomics">
        <title>Complete, high-quality genomes from long-read metagenomic sequencing of two wolf lichen thalli reveals enigmatic genome architecture.</title>
        <authorList>
            <person name="McKenzie S.K."/>
            <person name="Walston R.F."/>
            <person name="Allen J.L."/>
        </authorList>
    </citation>
    <scope>NUCLEOTIDE SEQUENCE [LARGE SCALE GENOMIC DNA]</scope>
    <source>
        <strain evidence="2">WasteWater1</strain>
    </source>
</reference>
<feature type="region of interest" description="Disordered" evidence="1">
    <location>
        <begin position="101"/>
        <end position="273"/>
    </location>
</feature>
<feature type="region of interest" description="Disordered" evidence="1">
    <location>
        <begin position="641"/>
        <end position="676"/>
    </location>
</feature>
<feature type="compositionally biased region" description="Basic and acidic residues" evidence="1">
    <location>
        <begin position="660"/>
        <end position="674"/>
    </location>
</feature>
<dbReference type="GeneID" id="59330330"/>
<feature type="compositionally biased region" description="Polar residues" evidence="1">
    <location>
        <begin position="7"/>
        <end position="19"/>
    </location>
</feature>
<dbReference type="Proteomes" id="UP000593566">
    <property type="component" value="Unassembled WGS sequence"/>
</dbReference>
<feature type="compositionally biased region" description="Polar residues" evidence="1">
    <location>
        <begin position="176"/>
        <end position="194"/>
    </location>
</feature>
<evidence type="ECO:0000256" key="1">
    <source>
        <dbReference type="SAM" id="MobiDB-lite"/>
    </source>
</evidence>
<dbReference type="EMBL" id="JACCJB010000013">
    <property type="protein sequence ID" value="KAF6221948.1"/>
    <property type="molecule type" value="Genomic_DNA"/>
</dbReference>
<dbReference type="Gene3D" id="3.30.710.10">
    <property type="entry name" value="Potassium Channel Kv1.1, Chain A"/>
    <property type="match status" value="1"/>
</dbReference>
<protein>
    <submittedName>
        <fullName evidence="2">Uncharacterized protein</fullName>
    </submittedName>
</protein>
<feature type="region of interest" description="Disordered" evidence="1">
    <location>
        <begin position="281"/>
        <end position="300"/>
    </location>
</feature>
<gene>
    <name evidence="2" type="ORF">HO133_001916</name>
</gene>
<proteinExistence type="predicted"/>
<evidence type="ECO:0000313" key="3">
    <source>
        <dbReference type="Proteomes" id="UP000593566"/>
    </source>
</evidence>
<feature type="region of interest" description="Disordered" evidence="1">
    <location>
        <begin position="310"/>
        <end position="377"/>
    </location>
</feature>
<name>A0A8H6CEJ4_9LECA</name>
<sequence>MAPSLAPQMTLSPGATPSKQPRRMVPIIPAIPRSLEKRKLKQDVKGNEDGGGVGSPIRPIPGEGKEGSQETAVAVQNEALNGLDTKDDVQGNGVQEAVVEATENAGSEKEVATVGGDSTFQSTLVPGTNEQKSTNSAADGINLSPVHAEDFGIEKHGFRLPPPFYPKRSPPPAISTDFSSANEKGTASEETSQSVEEEDGSNMSQQSSAENHVTLNAAAPTFHAHPTPPTDVTTSPTESSYKGYDLAQSIHLQQESTLPTDDTLSPIQQPYQGYDISQNISFYAPPQSSDDPSSPDHSIYQGYAYAPASYEYSPQSHPSQHPIDLPHGTQVGVPYEQTYEPQPPYYSNQSPHPILGSQPPLTPSRTPLDPSAQPWSCSNGPPTTPFSYGYMPSFHPQPTSESCFPSTSHEILKSDEFAREADVVDNTPKPVQLNVVEKKTAQLLRDSWRNLNDCMSSHVPLVEHLLQQFNNEEYADCQLTLVHENLRFEKITWSLSSLLLAQSNKLRDLLKSAGQSAEGKRRLEIRLTDRFVTPWAMNSALRVLYGERPEMFTLAMIHSTFDANAGTWAFQMDACLAFTAAGHVLGLENVVLKGLQIAHSILDWENLENALSFGLESGPNRGTSASVEVIPLSSYSTMWPRESDPSSALNLTPPSSSTESRPEHSDQPGARDEGISSVNSYTAEVRSAWDLQMRCLQWMASNLDDFWHFDPSARPLAEVDRLPTTAESRSPLFKSRLSRIQFGDHPSELHAKASNRNFLVSSIVLSLPFAALKYLLEVGTQPISRQLHAIVKERERRRQIVLQSKSVPWSQRLTAREHEWAEVGYTERVETTGDGQVSLARCFTGIDRQASEPSTPDKQKR</sequence>
<feature type="compositionally biased region" description="Low complexity" evidence="1">
    <location>
        <begin position="217"/>
        <end position="240"/>
    </location>
</feature>
<organism evidence="2 3">
    <name type="scientific">Letharia lupina</name>
    <dbReference type="NCBI Taxonomy" id="560253"/>
    <lineage>
        <taxon>Eukaryota</taxon>
        <taxon>Fungi</taxon>
        <taxon>Dikarya</taxon>
        <taxon>Ascomycota</taxon>
        <taxon>Pezizomycotina</taxon>
        <taxon>Lecanoromycetes</taxon>
        <taxon>OSLEUM clade</taxon>
        <taxon>Lecanoromycetidae</taxon>
        <taxon>Lecanorales</taxon>
        <taxon>Lecanorineae</taxon>
        <taxon>Parmeliaceae</taxon>
        <taxon>Letharia</taxon>
    </lineage>
</organism>
<feature type="compositionally biased region" description="Basic and acidic residues" evidence="1">
    <location>
        <begin position="34"/>
        <end position="48"/>
    </location>
</feature>
<dbReference type="RefSeq" id="XP_037151383.1">
    <property type="nucleotide sequence ID" value="XM_037292844.1"/>
</dbReference>
<dbReference type="InterPro" id="IPR011333">
    <property type="entry name" value="SKP1/BTB/POZ_sf"/>
</dbReference>
<feature type="compositionally biased region" description="Polar residues" evidence="1">
    <location>
        <begin position="201"/>
        <end position="214"/>
    </location>
</feature>
<feature type="compositionally biased region" description="Low complexity" evidence="1">
    <location>
        <begin position="285"/>
        <end position="296"/>
    </location>
</feature>
<feature type="region of interest" description="Disordered" evidence="1">
    <location>
        <begin position="1"/>
        <end position="71"/>
    </location>
</feature>